<evidence type="ECO:0000313" key="13">
    <source>
        <dbReference type="Proteomes" id="UP001209229"/>
    </source>
</evidence>
<sequence length="158" mass="17346">MKIKAQRLATIKSIISSQNVSSQEELLILLEKEGFMTTQATLSRDLKYLKVAKVPHTDLGYVYELPQGLAKINEEVHDDFPVSGIDSIDFTGNLAVIKTRPGFANSIASVIDSHDPYEILGTIAGDDTILLINREGISKGHIIEVLSLFIPGLKDKLL</sequence>
<keyword evidence="8 9" id="KW-0804">Transcription</keyword>
<dbReference type="PRINTS" id="PR01467">
    <property type="entry name" value="ARGREPRESSOR"/>
</dbReference>
<dbReference type="PANTHER" id="PTHR34471:SF1">
    <property type="entry name" value="ARGININE REPRESSOR"/>
    <property type="match status" value="1"/>
</dbReference>
<comment type="similarity">
    <text evidence="3 9">Belongs to the ArgR family.</text>
</comment>
<dbReference type="EMBL" id="JAPDPJ010000010">
    <property type="protein sequence ID" value="MCW3786128.1"/>
    <property type="molecule type" value="Genomic_DNA"/>
</dbReference>
<keyword evidence="13" id="KW-1185">Reference proteome</keyword>
<keyword evidence="9" id="KW-0678">Repressor</keyword>
<dbReference type="GO" id="GO:0051259">
    <property type="term" value="P:protein complex oligomerization"/>
    <property type="evidence" value="ECO:0007669"/>
    <property type="project" value="InterPro"/>
</dbReference>
<dbReference type="PANTHER" id="PTHR34471">
    <property type="entry name" value="ARGININE REPRESSOR"/>
    <property type="match status" value="1"/>
</dbReference>
<protein>
    <recommendedName>
        <fullName evidence="4 9">Arginine repressor</fullName>
    </recommendedName>
</protein>
<evidence type="ECO:0000256" key="9">
    <source>
        <dbReference type="HAMAP-Rule" id="MF_00173"/>
    </source>
</evidence>
<proteinExistence type="inferred from homology"/>
<evidence type="ECO:0000256" key="6">
    <source>
        <dbReference type="ARBA" id="ARBA00023015"/>
    </source>
</evidence>
<dbReference type="Pfam" id="PF02863">
    <property type="entry name" value="Arg_repressor_C"/>
    <property type="match status" value="1"/>
</dbReference>
<reference evidence="12" key="1">
    <citation type="submission" date="2022-10" db="EMBL/GenBank/DDBJ databases">
        <authorList>
            <person name="Yu W.X."/>
        </authorList>
    </citation>
    <scope>NUCLEOTIDE SEQUENCE</scope>
    <source>
        <strain evidence="12">AAT</strain>
    </source>
</reference>
<dbReference type="SUPFAM" id="SSF46785">
    <property type="entry name" value="Winged helix' DNA-binding domain"/>
    <property type="match status" value="1"/>
</dbReference>
<gene>
    <name evidence="9" type="primary">argR</name>
    <name evidence="12" type="ORF">OM075_06585</name>
</gene>
<comment type="caution">
    <text evidence="12">The sequence shown here is derived from an EMBL/GenBank/DDBJ whole genome shotgun (WGS) entry which is preliminary data.</text>
</comment>
<evidence type="ECO:0000256" key="5">
    <source>
        <dbReference type="ARBA" id="ARBA00022490"/>
    </source>
</evidence>
<evidence type="ECO:0000256" key="8">
    <source>
        <dbReference type="ARBA" id="ARBA00023163"/>
    </source>
</evidence>
<dbReference type="RefSeq" id="WP_301189698.1">
    <property type="nucleotide sequence ID" value="NZ_JAPDPJ010000010.1"/>
</dbReference>
<comment type="pathway">
    <text evidence="2 9">Amino-acid biosynthesis; L-arginine biosynthesis [regulation].</text>
</comment>
<keyword evidence="9" id="KW-0055">Arginine biosynthesis</keyword>
<evidence type="ECO:0000256" key="7">
    <source>
        <dbReference type="ARBA" id="ARBA00023125"/>
    </source>
</evidence>
<dbReference type="InterPro" id="IPR001669">
    <property type="entry name" value="Arg_repress"/>
</dbReference>
<dbReference type="HAMAP" id="MF_00173">
    <property type="entry name" value="Arg_repressor"/>
    <property type="match status" value="1"/>
</dbReference>
<dbReference type="InterPro" id="IPR020899">
    <property type="entry name" value="Arg_repress_C"/>
</dbReference>
<dbReference type="InterPro" id="IPR036251">
    <property type="entry name" value="Arg_repress_C_sf"/>
</dbReference>
<evidence type="ECO:0000256" key="2">
    <source>
        <dbReference type="ARBA" id="ARBA00005040"/>
    </source>
</evidence>
<feature type="domain" description="Arginine repressor C-terminal" evidence="11">
    <location>
        <begin position="86"/>
        <end position="145"/>
    </location>
</feature>
<comment type="function">
    <text evidence="9">Regulates arginine biosynthesis genes.</text>
</comment>
<keyword evidence="7 9" id="KW-0238">DNA-binding</keyword>
<evidence type="ECO:0000259" key="10">
    <source>
        <dbReference type="Pfam" id="PF01316"/>
    </source>
</evidence>
<keyword evidence="6 9" id="KW-0805">Transcription regulation</keyword>
<keyword evidence="5 9" id="KW-0963">Cytoplasm</keyword>
<dbReference type="Gene3D" id="1.10.10.10">
    <property type="entry name" value="Winged helix-like DNA-binding domain superfamily/Winged helix DNA-binding domain"/>
    <property type="match status" value="1"/>
</dbReference>
<evidence type="ECO:0000313" key="12">
    <source>
        <dbReference type="EMBL" id="MCW3786128.1"/>
    </source>
</evidence>
<feature type="domain" description="Arginine repressor DNA-binding" evidence="10">
    <location>
        <begin position="4"/>
        <end position="67"/>
    </location>
</feature>
<dbReference type="GO" id="GO:0005737">
    <property type="term" value="C:cytoplasm"/>
    <property type="evidence" value="ECO:0007669"/>
    <property type="project" value="UniProtKB-SubCell"/>
</dbReference>
<accession>A0AAE3M2Y1</accession>
<dbReference type="InterPro" id="IPR036390">
    <property type="entry name" value="WH_DNA-bd_sf"/>
</dbReference>
<evidence type="ECO:0000259" key="11">
    <source>
        <dbReference type="Pfam" id="PF02863"/>
    </source>
</evidence>
<evidence type="ECO:0000256" key="3">
    <source>
        <dbReference type="ARBA" id="ARBA00008316"/>
    </source>
</evidence>
<dbReference type="InterPro" id="IPR020900">
    <property type="entry name" value="Arg_repress_DNA-bd"/>
</dbReference>
<dbReference type="Proteomes" id="UP001209229">
    <property type="component" value="Unassembled WGS sequence"/>
</dbReference>
<evidence type="ECO:0000256" key="1">
    <source>
        <dbReference type="ARBA" id="ARBA00004496"/>
    </source>
</evidence>
<organism evidence="12 13">
    <name type="scientific">Plebeiibacterium sediminum</name>
    <dbReference type="NCBI Taxonomy" id="2992112"/>
    <lineage>
        <taxon>Bacteria</taxon>
        <taxon>Pseudomonadati</taxon>
        <taxon>Bacteroidota</taxon>
        <taxon>Bacteroidia</taxon>
        <taxon>Marinilabiliales</taxon>
        <taxon>Marinilabiliaceae</taxon>
        <taxon>Plebeiibacterium</taxon>
    </lineage>
</organism>
<dbReference type="GO" id="GO:0006526">
    <property type="term" value="P:L-arginine biosynthetic process"/>
    <property type="evidence" value="ECO:0007669"/>
    <property type="project" value="UniProtKB-KW"/>
</dbReference>
<dbReference type="GO" id="GO:0034618">
    <property type="term" value="F:arginine binding"/>
    <property type="evidence" value="ECO:0007669"/>
    <property type="project" value="InterPro"/>
</dbReference>
<name>A0AAE3M2Y1_9BACT</name>
<dbReference type="Pfam" id="PF01316">
    <property type="entry name" value="Arg_repressor"/>
    <property type="match status" value="1"/>
</dbReference>
<dbReference type="GO" id="GO:0003677">
    <property type="term" value="F:DNA binding"/>
    <property type="evidence" value="ECO:0007669"/>
    <property type="project" value="UniProtKB-KW"/>
</dbReference>
<dbReference type="InterPro" id="IPR036388">
    <property type="entry name" value="WH-like_DNA-bd_sf"/>
</dbReference>
<keyword evidence="9" id="KW-0028">Amino-acid biosynthesis</keyword>
<evidence type="ECO:0000256" key="4">
    <source>
        <dbReference type="ARBA" id="ARBA00021148"/>
    </source>
</evidence>
<comment type="subcellular location">
    <subcellularLocation>
        <location evidence="1 9">Cytoplasm</location>
    </subcellularLocation>
</comment>
<dbReference type="AlphaFoldDB" id="A0AAE3M2Y1"/>
<dbReference type="GO" id="GO:1900079">
    <property type="term" value="P:regulation of arginine biosynthetic process"/>
    <property type="evidence" value="ECO:0007669"/>
    <property type="project" value="UniProtKB-UniRule"/>
</dbReference>
<dbReference type="GO" id="GO:0003700">
    <property type="term" value="F:DNA-binding transcription factor activity"/>
    <property type="evidence" value="ECO:0007669"/>
    <property type="project" value="UniProtKB-UniRule"/>
</dbReference>
<dbReference type="Gene3D" id="3.30.1360.40">
    <property type="match status" value="1"/>
</dbReference>
<dbReference type="SUPFAM" id="SSF55252">
    <property type="entry name" value="C-terminal domain of arginine repressor"/>
    <property type="match status" value="1"/>
</dbReference>